<dbReference type="Gene3D" id="2.60.40.420">
    <property type="entry name" value="Cupredoxins - blue copper proteins"/>
    <property type="match status" value="1"/>
</dbReference>
<evidence type="ECO:0000256" key="9">
    <source>
        <dbReference type="ARBA" id="ARBA00022723"/>
    </source>
</evidence>
<dbReference type="InterPro" id="IPR006333">
    <property type="entry name" value="Cyt_o_ubiquinol_oxidase_su2"/>
</dbReference>
<evidence type="ECO:0000256" key="11">
    <source>
        <dbReference type="ARBA" id="ARBA00022982"/>
    </source>
</evidence>
<dbReference type="Pfam" id="PF02790">
    <property type="entry name" value="COX2_TM"/>
    <property type="match status" value="1"/>
</dbReference>
<evidence type="ECO:0000256" key="5">
    <source>
        <dbReference type="ARBA" id="ARBA00022448"/>
    </source>
</evidence>
<evidence type="ECO:0000259" key="21">
    <source>
        <dbReference type="PROSITE" id="PS50999"/>
    </source>
</evidence>
<name>A0A511V9F3_9BACL</name>
<evidence type="ECO:0000259" key="20">
    <source>
        <dbReference type="PROSITE" id="PS50857"/>
    </source>
</evidence>
<comment type="function">
    <text evidence="16">Subunits I and II form the functional core of the enzyme complex. Electrons originating in cytochrome c are transferred via heme a and Cu(A) to the binuclear center formed by heme a3 and Cu(B).</text>
</comment>
<dbReference type="InterPro" id="IPR045187">
    <property type="entry name" value="CcO_II"/>
</dbReference>
<dbReference type="PRINTS" id="PR01166">
    <property type="entry name" value="CYCOXIDASEII"/>
</dbReference>
<dbReference type="Pfam" id="PF00116">
    <property type="entry name" value="COX2"/>
    <property type="match status" value="1"/>
</dbReference>
<evidence type="ECO:0000256" key="19">
    <source>
        <dbReference type="SAM" id="Phobius"/>
    </source>
</evidence>
<sequence length="289" mass="32967">MTKKGLVKLGTIFPFLLLLLTGCTEKIEVLDPQGPVARSQYNLILWSFALVAIVLIVVFVAFTIILIRYRERPDNMDYEPPETQENSKLEIIWTVIPFLIVVALAIPTVQITYGLEKKPEQEPIRIQVVAADWKWIFKYPEQGIETVNYVHIPAGQPVEFQLDATENMNSFWVPKLGGQEYTMPGHTGYLVLQADKPGEYDGKSNNFTGEGFAHMKFKVIAQEPEDFDKWARETKATAPKLTDEKFQEIIKKGVLEERLTFSSTHDDSVIQSVHQYRKKSGESNGHQQH</sequence>
<evidence type="ECO:0000256" key="6">
    <source>
        <dbReference type="ARBA" id="ARBA00022475"/>
    </source>
</evidence>
<evidence type="ECO:0000313" key="22">
    <source>
        <dbReference type="EMBL" id="GEN34508.1"/>
    </source>
</evidence>
<evidence type="ECO:0000256" key="14">
    <source>
        <dbReference type="ARBA" id="ARBA00023008"/>
    </source>
</evidence>
<evidence type="ECO:0000313" key="23">
    <source>
        <dbReference type="Proteomes" id="UP000321157"/>
    </source>
</evidence>
<dbReference type="PIRSF" id="PIRSF000292">
    <property type="entry name" value="Ubi_od_II"/>
    <property type="match status" value="1"/>
</dbReference>
<comment type="similarity">
    <text evidence="3 17 18">Belongs to the cytochrome c oxidase subunit 2 family.</text>
</comment>
<evidence type="ECO:0000256" key="16">
    <source>
        <dbReference type="ARBA" id="ARBA00024688"/>
    </source>
</evidence>
<dbReference type="SUPFAM" id="SSF81464">
    <property type="entry name" value="Cytochrome c oxidase subunit II-like, transmembrane region"/>
    <property type="match status" value="1"/>
</dbReference>
<evidence type="ECO:0000256" key="10">
    <source>
        <dbReference type="ARBA" id="ARBA00022729"/>
    </source>
</evidence>
<feature type="transmembrane region" description="Helical" evidence="19">
    <location>
        <begin position="90"/>
        <end position="113"/>
    </location>
</feature>
<evidence type="ECO:0000256" key="2">
    <source>
        <dbReference type="ARBA" id="ARBA00004651"/>
    </source>
</evidence>
<dbReference type="NCBIfam" id="TIGR01432">
    <property type="entry name" value="QOXA"/>
    <property type="match status" value="1"/>
</dbReference>
<dbReference type="EC" id="1.10.3.-" evidence="17"/>
<keyword evidence="11 17" id="KW-0249">Electron transport</keyword>
<comment type="subcellular location">
    <subcellularLocation>
        <location evidence="2 18">Cell membrane</location>
        <topology evidence="2 18">Multi-pass membrane protein</topology>
    </subcellularLocation>
</comment>
<dbReference type="InterPro" id="IPR036257">
    <property type="entry name" value="Cyt_c_oxidase_su2_TM_sf"/>
</dbReference>
<proteinExistence type="inferred from homology"/>
<dbReference type="EMBL" id="BJXX01000083">
    <property type="protein sequence ID" value="GEN34508.1"/>
    <property type="molecule type" value="Genomic_DNA"/>
</dbReference>
<evidence type="ECO:0000256" key="13">
    <source>
        <dbReference type="ARBA" id="ARBA00023002"/>
    </source>
</evidence>
<evidence type="ECO:0000256" key="15">
    <source>
        <dbReference type="ARBA" id="ARBA00023136"/>
    </source>
</evidence>
<dbReference type="PROSITE" id="PS51257">
    <property type="entry name" value="PROKAR_LIPOPROTEIN"/>
    <property type="match status" value="1"/>
</dbReference>
<evidence type="ECO:0000256" key="4">
    <source>
        <dbReference type="ARBA" id="ARBA00016131"/>
    </source>
</evidence>
<dbReference type="AlphaFoldDB" id="A0A511V9F3"/>
<dbReference type="InterPro" id="IPR034227">
    <property type="entry name" value="CuRO_UO_II"/>
</dbReference>
<comment type="caution">
    <text evidence="22">The sequence shown here is derived from an EMBL/GenBank/DDBJ whole genome shotgun (WGS) entry which is preliminary data.</text>
</comment>
<evidence type="ECO:0000256" key="1">
    <source>
        <dbReference type="ARBA" id="ARBA00000725"/>
    </source>
</evidence>
<dbReference type="OrthoDB" id="9783445at2"/>
<evidence type="ECO:0000256" key="8">
    <source>
        <dbReference type="ARBA" id="ARBA00022692"/>
    </source>
</evidence>
<dbReference type="GO" id="GO:0005507">
    <property type="term" value="F:copper ion binding"/>
    <property type="evidence" value="ECO:0007669"/>
    <property type="project" value="InterPro"/>
</dbReference>
<dbReference type="InterPro" id="IPR011759">
    <property type="entry name" value="Cyt_c_oxidase_su2_TM_dom"/>
</dbReference>
<dbReference type="Gene3D" id="1.10.287.90">
    <property type="match status" value="1"/>
</dbReference>
<feature type="transmembrane region" description="Helical" evidence="19">
    <location>
        <begin position="43"/>
        <end position="69"/>
    </location>
</feature>
<dbReference type="RefSeq" id="WP_146809780.1">
    <property type="nucleotide sequence ID" value="NZ_BJXX01000083.1"/>
</dbReference>
<reference evidence="22 23" key="1">
    <citation type="submission" date="2019-07" db="EMBL/GenBank/DDBJ databases">
        <title>Whole genome shotgun sequence of Aneurinibacillus danicus NBRC 102444.</title>
        <authorList>
            <person name="Hosoyama A."/>
            <person name="Uohara A."/>
            <person name="Ohji S."/>
            <person name="Ichikawa N."/>
        </authorList>
    </citation>
    <scope>NUCLEOTIDE SEQUENCE [LARGE SCALE GENOMIC DNA]</scope>
    <source>
        <strain evidence="22 23">NBRC 102444</strain>
    </source>
</reference>
<keyword evidence="6 17" id="KW-1003">Cell membrane</keyword>
<keyword evidence="14" id="KW-0186">Copper</keyword>
<dbReference type="InterPro" id="IPR002429">
    <property type="entry name" value="CcO_II-like_C"/>
</dbReference>
<protein>
    <recommendedName>
        <fullName evidence="4 17">Quinol oxidase subunit 2</fullName>
        <ecNumber evidence="17">1.10.3.-</ecNumber>
    </recommendedName>
</protein>
<organism evidence="22 23">
    <name type="scientific">Aneurinibacillus danicus</name>
    <dbReference type="NCBI Taxonomy" id="267746"/>
    <lineage>
        <taxon>Bacteria</taxon>
        <taxon>Bacillati</taxon>
        <taxon>Bacillota</taxon>
        <taxon>Bacilli</taxon>
        <taxon>Bacillales</taxon>
        <taxon>Paenibacillaceae</taxon>
        <taxon>Aneurinibacillus group</taxon>
        <taxon>Aneurinibacillus</taxon>
    </lineage>
</organism>
<comment type="function">
    <text evidence="17">Catalyzes quinol oxidation with the concomitant reduction of oxygen to water. Subunit II transfers the electrons from a quinol to the binuclear center of the catalytic subunit I.</text>
</comment>
<dbReference type="GO" id="GO:0005886">
    <property type="term" value="C:plasma membrane"/>
    <property type="evidence" value="ECO:0007669"/>
    <property type="project" value="UniProtKB-SubCell"/>
</dbReference>
<dbReference type="GO" id="GO:0009486">
    <property type="term" value="F:cytochrome bo3 ubiquinol oxidase activity"/>
    <property type="evidence" value="ECO:0007669"/>
    <property type="project" value="InterPro"/>
</dbReference>
<dbReference type="PANTHER" id="PTHR22888:SF18">
    <property type="entry name" value="CYTOCHROME BO(3) UBIQUINOL OXIDASE SUBUNIT 2"/>
    <property type="match status" value="1"/>
</dbReference>
<dbReference type="PROSITE" id="PS50857">
    <property type="entry name" value="COX2_CUA"/>
    <property type="match status" value="1"/>
</dbReference>
<dbReference type="PANTHER" id="PTHR22888">
    <property type="entry name" value="CYTOCHROME C OXIDASE, SUBUNIT II"/>
    <property type="match status" value="1"/>
</dbReference>
<dbReference type="GO" id="GO:0042773">
    <property type="term" value="P:ATP synthesis coupled electron transport"/>
    <property type="evidence" value="ECO:0007669"/>
    <property type="project" value="TreeGrafter"/>
</dbReference>
<dbReference type="Proteomes" id="UP000321157">
    <property type="component" value="Unassembled WGS sequence"/>
</dbReference>
<keyword evidence="23" id="KW-1185">Reference proteome</keyword>
<feature type="domain" description="Cytochrome oxidase subunit II copper A binding" evidence="20">
    <location>
        <begin position="121"/>
        <end position="233"/>
    </location>
</feature>
<evidence type="ECO:0000256" key="3">
    <source>
        <dbReference type="ARBA" id="ARBA00007866"/>
    </source>
</evidence>
<keyword evidence="10" id="KW-0732">Signal</keyword>
<dbReference type="InterPro" id="IPR014222">
    <property type="entry name" value="Cyt_c_oxidase_su2"/>
</dbReference>
<dbReference type="GO" id="GO:0004129">
    <property type="term" value="F:cytochrome-c oxidase activity"/>
    <property type="evidence" value="ECO:0007669"/>
    <property type="project" value="UniProtKB-UniRule"/>
</dbReference>
<keyword evidence="13 17" id="KW-0560">Oxidoreductase</keyword>
<dbReference type="InterPro" id="IPR008972">
    <property type="entry name" value="Cupredoxin"/>
</dbReference>
<evidence type="ECO:0000256" key="7">
    <source>
        <dbReference type="ARBA" id="ARBA00022660"/>
    </source>
</evidence>
<dbReference type="GO" id="GO:0016682">
    <property type="term" value="F:oxidoreductase activity, acting on diphenols and related substances as donors, oxygen as acceptor"/>
    <property type="evidence" value="ECO:0007669"/>
    <property type="project" value="InterPro"/>
</dbReference>
<keyword evidence="8 18" id="KW-0812">Transmembrane</keyword>
<dbReference type="PROSITE" id="PS50999">
    <property type="entry name" value="COX2_TM"/>
    <property type="match status" value="1"/>
</dbReference>
<evidence type="ECO:0000256" key="12">
    <source>
        <dbReference type="ARBA" id="ARBA00022989"/>
    </source>
</evidence>
<gene>
    <name evidence="22" type="primary">qoxA</name>
    <name evidence="22" type="ORF">ADA01nite_19680</name>
</gene>
<comment type="catalytic activity">
    <reaction evidence="1 17">
        <text>2 a quinol + O2 = 2 a quinone + 2 H2O</text>
        <dbReference type="Rhea" id="RHEA:55376"/>
        <dbReference type="ChEBI" id="CHEBI:15377"/>
        <dbReference type="ChEBI" id="CHEBI:15379"/>
        <dbReference type="ChEBI" id="CHEBI:24646"/>
        <dbReference type="ChEBI" id="CHEBI:132124"/>
    </reaction>
</comment>
<keyword evidence="7 17" id="KW-0679">Respiratory chain</keyword>
<keyword evidence="15 17" id="KW-0472">Membrane</keyword>
<keyword evidence="12 19" id="KW-1133">Transmembrane helix</keyword>
<dbReference type="CDD" id="cd04212">
    <property type="entry name" value="CuRO_UO_II"/>
    <property type="match status" value="1"/>
</dbReference>
<keyword evidence="9" id="KW-0479">Metal-binding</keyword>
<accession>A0A511V9F3</accession>
<feature type="domain" description="Cytochrome oxidase subunit II transmembrane region profile" evidence="21">
    <location>
        <begin position="21"/>
        <end position="119"/>
    </location>
</feature>
<dbReference type="InterPro" id="IPR006332">
    <property type="entry name" value="QoxA"/>
</dbReference>
<dbReference type="SUPFAM" id="SSF49503">
    <property type="entry name" value="Cupredoxins"/>
    <property type="match status" value="1"/>
</dbReference>
<evidence type="ECO:0000256" key="17">
    <source>
        <dbReference type="PIRNR" id="PIRNR000292"/>
    </source>
</evidence>
<evidence type="ECO:0000256" key="18">
    <source>
        <dbReference type="RuleBase" id="RU000456"/>
    </source>
</evidence>
<keyword evidence="5 17" id="KW-0813">Transport</keyword>
<dbReference type="NCBIfam" id="TIGR02866">
    <property type="entry name" value="CoxB"/>
    <property type="match status" value="1"/>
</dbReference>